<dbReference type="Proteomes" id="UP000245674">
    <property type="component" value="Unassembled WGS sequence"/>
</dbReference>
<evidence type="ECO:0008006" key="3">
    <source>
        <dbReference type="Google" id="ProtNLM"/>
    </source>
</evidence>
<proteinExistence type="predicted"/>
<reference evidence="1 2" key="1">
    <citation type="submission" date="2018-03" db="EMBL/GenBank/DDBJ databases">
        <title>Genomic Encyclopedia of Type Strains, Phase III (KMG-III): the genomes of soil and plant-associated and newly described type strains.</title>
        <authorList>
            <person name="Whitman W."/>
        </authorList>
    </citation>
    <scope>NUCLEOTIDE SEQUENCE [LARGE SCALE GENOMIC DNA]</scope>
    <source>
        <strain evidence="1 2">VKM Ac-1602</strain>
    </source>
</reference>
<keyword evidence="2" id="KW-1185">Reference proteome</keyword>
<dbReference type="EMBL" id="QGDV01000012">
    <property type="protein sequence ID" value="PWJ62230.1"/>
    <property type="molecule type" value="Genomic_DNA"/>
</dbReference>
<dbReference type="Gene3D" id="3.40.30.10">
    <property type="entry name" value="Glutaredoxin"/>
    <property type="match status" value="1"/>
</dbReference>
<comment type="caution">
    <text evidence="1">The sequence shown here is derived from an EMBL/GenBank/DDBJ whole genome shotgun (WGS) entry which is preliminary data.</text>
</comment>
<sequence>MLTGLAQERPGVVHLDVDLTYRADLAERFRVRQTPTLLLLDAAGVPRSRIGGTPARTLVTAELDRLQETR</sequence>
<gene>
    <name evidence="1" type="ORF">B0H03_11248</name>
</gene>
<organism evidence="1 2">
    <name type="scientific">Rathayibacter iranicus NCPPB 2253 = VKM Ac-1602</name>
    <dbReference type="NCBI Taxonomy" id="1328868"/>
    <lineage>
        <taxon>Bacteria</taxon>
        <taxon>Bacillati</taxon>
        <taxon>Actinomycetota</taxon>
        <taxon>Actinomycetes</taxon>
        <taxon>Micrococcales</taxon>
        <taxon>Microbacteriaceae</taxon>
        <taxon>Rathayibacter</taxon>
    </lineage>
</organism>
<dbReference type="InterPro" id="IPR036249">
    <property type="entry name" value="Thioredoxin-like_sf"/>
</dbReference>
<evidence type="ECO:0000313" key="1">
    <source>
        <dbReference type="EMBL" id="PWJ62230.1"/>
    </source>
</evidence>
<accession>A0ABX5LFS1</accession>
<dbReference type="CDD" id="cd02947">
    <property type="entry name" value="TRX_family"/>
    <property type="match status" value="1"/>
</dbReference>
<protein>
    <recommendedName>
        <fullName evidence="3">Thioredoxin</fullName>
    </recommendedName>
</protein>
<dbReference type="SUPFAM" id="SSF52833">
    <property type="entry name" value="Thioredoxin-like"/>
    <property type="match status" value="1"/>
</dbReference>
<name>A0ABX5LFS1_9MICO</name>
<evidence type="ECO:0000313" key="2">
    <source>
        <dbReference type="Proteomes" id="UP000245674"/>
    </source>
</evidence>